<organism evidence="1 2">
    <name type="scientific">Meloidogyne enterolobii</name>
    <name type="common">Root-knot nematode worm</name>
    <name type="synonym">Meloidogyne mayaguensis</name>
    <dbReference type="NCBI Taxonomy" id="390850"/>
    <lineage>
        <taxon>Eukaryota</taxon>
        <taxon>Metazoa</taxon>
        <taxon>Ecdysozoa</taxon>
        <taxon>Nematoda</taxon>
        <taxon>Chromadorea</taxon>
        <taxon>Rhabditida</taxon>
        <taxon>Tylenchina</taxon>
        <taxon>Tylenchomorpha</taxon>
        <taxon>Tylenchoidea</taxon>
        <taxon>Meloidogynidae</taxon>
        <taxon>Meloidogyninae</taxon>
        <taxon>Meloidogyne</taxon>
    </lineage>
</organism>
<keyword evidence="2" id="KW-1185">Reference proteome</keyword>
<dbReference type="EMBL" id="CAVMJV010000021">
    <property type="protein sequence ID" value="CAK5068382.1"/>
    <property type="molecule type" value="Genomic_DNA"/>
</dbReference>
<name>A0ACB0YY61_MELEN</name>
<gene>
    <name evidence="1" type="ORF">MENTE1834_LOCUS18061</name>
</gene>
<evidence type="ECO:0000313" key="2">
    <source>
        <dbReference type="Proteomes" id="UP001497535"/>
    </source>
</evidence>
<dbReference type="Proteomes" id="UP001497535">
    <property type="component" value="Unassembled WGS sequence"/>
</dbReference>
<proteinExistence type="predicted"/>
<evidence type="ECO:0000313" key="1">
    <source>
        <dbReference type="EMBL" id="CAK5068382.1"/>
    </source>
</evidence>
<protein>
    <submittedName>
        <fullName evidence="1">Uncharacterized protein</fullName>
    </submittedName>
</protein>
<comment type="caution">
    <text evidence="1">The sequence shown here is derived from an EMBL/GenBank/DDBJ whole genome shotgun (WGS) entry which is preliminary data.</text>
</comment>
<accession>A0ACB0YY61</accession>
<reference evidence="1" key="1">
    <citation type="submission" date="2023-11" db="EMBL/GenBank/DDBJ databases">
        <authorList>
            <person name="Poullet M."/>
        </authorList>
    </citation>
    <scope>NUCLEOTIDE SEQUENCE</scope>
    <source>
        <strain evidence="1">E1834</strain>
    </source>
</reference>
<sequence>MNGEHQIRPLLPLDRNRPYGHPSYHQNQFKNLNVLNPKSNIPKIAQKSPLPIFAGRERAHRVLPSTYNPIITYPAPVNYKNNLNIPSLIPSLFNKIFLPTGVALPSTLGGVFAHGEYAPTLCPYQFAPRNSMLNSYPQQQMYPTSGSFP</sequence>